<keyword evidence="5" id="KW-1185">Reference proteome</keyword>
<dbReference type="GO" id="GO:0003723">
    <property type="term" value="F:RNA binding"/>
    <property type="evidence" value="ECO:0007669"/>
    <property type="project" value="InterPro"/>
</dbReference>
<sequence length="173" mass="18861">MQKDHSAHRPSSQHYPLCYLAIDIRTPTNVGGLFRIADALAIEKIYLAGNSLTPPNSKLRKISRSTEKHVAYAYKENALETARHLKSLGYRLVCLEITSSSIELDQLSVGAQDRICLVLGSEKDGIPHELLALADATVHIPMYGTNSSMNVAAACAIATYDITGKLRRAGVQL</sequence>
<keyword evidence="2" id="KW-0808">Transferase</keyword>
<dbReference type="RefSeq" id="WP_091386075.1">
    <property type="nucleotide sequence ID" value="NZ_FNQO01000001.1"/>
</dbReference>
<dbReference type="PANTHER" id="PTHR43191:SF7">
    <property type="entry name" value="OBP33PEP LIKE PROTEIN"/>
    <property type="match status" value="1"/>
</dbReference>
<dbReference type="OrthoDB" id="4578643at2"/>
<dbReference type="Gene3D" id="3.40.1280.10">
    <property type="match status" value="1"/>
</dbReference>
<keyword evidence="1 4" id="KW-0489">Methyltransferase</keyword>
<protein>
    <submittedName>
        <fullName evidence="4">SpoU rRNA Methylase family protein</fullName>
    </submittedName>
</protein>
<dbReference type="PANTHER" id="PTHR43191">
    <property type="entry name" value="RRNA METHYLTRANSFERASE 3"/>
    <property type="match status" value="1"/>
</dbReference>
<dbReference type="InterPro" id="IPR029026">
    <property type="entry name" value="tRNA_m1G_MTases_N"/>
</dbReference>
<dbReference type="Proteomes" id="UP000198658">
    <property type="component" value="Unassembled WGS sequence"/>
</dbReference>
<dbReference type="EMBL" id="FNQO01000001">
    <property type="protein sequence ID" value="SDZ91681.1"/>
    <property type="molecule type" value="Genomic_DNA"/>
</dbReference>
<dbReference type="InterPro" id="IPR051259">
    <property type="entry name" value="rRNA_Methyltransferase"/>
</dbReference>
<accession>A0A1H3WY63</accession>
<name>A0A1H3WY63_9GAMM</name>
<feature type="domain" description="tRNA/rRNA methyltransferase SpoU type" evidence="3">
    <location>
        <begin position="22"/>
        <end position="160"/>
    </location>
</feature>
<dbReference type="SUPFAM" id="SSF75217">
    <property type="entry name" value="alpha/beta knot"/>
    <property type="match status" value="1"/>
</dbReference>
<evidence type="ECO:0000313" key="5">
    <source>
        <dbReference type="Proteomes" id="UP000198658"/>
    </source>
</evidence>
<dbReference type="GO" id="GO:0032259">
    <property type="term" value="P:methylation"/>
    <property type="evidence" value="ECO:0007669"/>
    <property type="project" value="UniProtKB-KW"/>
</dbReference>
<organism evidence="4 5">
    <name type="scientific">Microbulbifer marinus</name>
    <dbReference type="NCBI Taxonomy" id="658218"/>
    <lineage>
        <taxon>Bacteria</taxon>
        <taxon>Pseudomonadati</taxon>
        <taxon>Pseudomonadota</taxon>
        <taxon>Gammaproteobacteria</taxon>
        <taxon>Cellvibrionales</taxon>
        <taxon>Microbulbiferaceae</taxon>
        <taxon>Microbulbifer</taxon>
    </lineage>
</organism>
<dbReference type="AlphaFoldDB" id="A0A1H3WY63"/>
<evidence type="ECO:0000256" key="1">
    <source>
        <dbReference type="ARBA" id="ARBA00022603"/>
    </source>
</evidence>
<evidence type="ECO:0000259" key="3">
    <source>
        <dbReference type="Pfam" id="PF00588"/>
    </source>
</evidence>
<evidence type="ECO:0000313" key="4">
    <source>
        <dbReference type="EMBL" id="SDZ91681.1"/>
    </source>
</evidence>
<dbReference type="GO" id="GO:0006396">
    <property type="term" value="P:RNA processing"/>
    <property type="evidence" value="ECO:0007669"/>
    <property type="project" value="InterPro"/>
</dbReference>
<proteinExistence type="predicted"/>
<dbReference type="STRING" id="658218.SAMN05216562_1191"/>
<gene>
    <name evidence="4" type="ORF">SAMN05216562_1191</name>
</gene>
<reference evidence="5" key="1">
    <citation type="submission" date="2016-10" db="EMBL/GenBank/DDBJ databases">
        <authorList>
            <person name="Varghese N."/>
            <person name="Submissions S."/>
        </authorList>
    </citation>
    <scope>NUCLEOTIDE SEQUENCE [LARGE SCALE GENOMIC DNA]</scope>
    <source>
        <strain evidence="5">CGMCC 1.10657</strain>
    </source>
</reference>
<dbReference type="InterPro" id="IPR029028">
    <property type="entry name" value="Alpha/beta_knot_MTases"/>
</dbReference>
<dbReference type="Pfam" id="PF00588">
    <property type="entry name" value="SpoU_methylase"/>
    <property type="match status" value="1"/>
</dbReference>
<dbReference type="GO" id="GO:0008173">
    <property type="term" value="F:RNA methyltransferase activity"/>
    <property type="evidence" value="ECO:0007669"/>
    <property type="project" value="InterPro"/>
</dbReference>
<evidence type="ECO:0000256" key="2">
    <source>
        <dbReference type="ARBA" id="ARBA00022679"/>
    </source>
</evidence>
<dbReference type="InterPro" id="IPR001537">
    <property type="entry name" value="SpoU_MeTrfase"/>
</dbReference>